<organism evidence="1 2">
    <name type="scientific">Oryzias melastigma</name>
    <name type="common">Marine medaka</name>
    <dbReference type="NCBI Taxonomy" id="30732"/>
    <lineage>
        <taxon>Eukaryota</taxon>
        <taxon>Metazoa</taxon>
        <taxon>Chordata</taxon>
        <taxon>Craniata</taxon>
        <taxon>Vertebrata</taxon>
        <taxon>Euteleostomi</taxon>
        <taxon>Actinopterygii</taxon>
        <taxon>Neopterygii</taxon>
        <taxon>Teleostei</taxon>
        <taxon>Neoteleostei</taxon>
        <taxon>Acanthomorphata</taxon>
        <taxon>Ovalentaria</taxon>
        <taxon>Atherinomorphae</taxon>
        <taxon>Beloniformes</taxon>
        <taxon>Adrianichthyidae</taxon>
        <taxon>Oryziinae</taxon>
        <taxon>Oryzias</taxon>
    </lineage>
</organism>
<dbReference type="EMBL" id="WKFB01000086">
    <property type="protein sequence ID" value="KAF6736538.1"/>
    <property type="molecule type" value="Genomic_DNA"/>
</dbReference>
<dbReference type="Proteomes" id="UP000646548">
    <property type="component" value="Unassembled WGS sequence"/>
</dbReference>
<gene>
    <name evidence="1" type="ORF">FQA47_021617</name>
</gene>
<name>A0A834FLQ0_ORYME</name>
<sequence>MDPYVAYSVQLIAPAHPRGKKKGKRWRARSQRKIRFGAAVARRLQGRGAFVDKLCEDGPLKVVTLCWISCCRLLATLPCLSSP</sequence>
<comment type="caution">
    <text evidence="1">The sequence shown here is derived from an EMBL/GenBank/DDBJ whole genome shotgun (WGS) entry which is preliminary data.</text>
</comment>
<accession>A0A834FLQ0</accession>
<proteinExistence type="predicted"/>
<protein>
    <submittedName>
        <fullName evidence="1">Uncharacterized protein</fullName>
    </submittedName>
</protein>
<reference evidence="1" key="1">
    <citation type="journal article" name="BMC Genomics">
        <title>Long-read sequencing and de novo genome assembly of marine medaka (Oryzias melastigma).</title>
        <authorList>
            <person name="Liang P."/>
            <person name="Saqib H.S.A."/>
            <person name="Ni X."/>
            <person name="Shen Y."/>
        </authorList>
    </citation>
    <scope>NUCLEOTIDE SEQUENCE</scope>
    <source>
        <strain evidence="1">Bigg-433</strain>
    </source>
</reference>
<dbReference type="AlphaFoldDB" id="A0A834FLQ0"/>
<evidence type="ECO:0000313" key="1">
    <source>
        <dbReference type="EMBL" id="KAF6736538.1"/>
    </source>
</evidence>
<evidence type="ECO:0000313" key="2">
    <source>
        <dbReference type="Proteomes" id="UP000646548"/>
    </source>
</evidence>